<sequence length="450" mass="47523">MSGSISGPGRRFLGALFGSNRASDRQRPKGQHPDNQHPSGEVPTKQVPGDQPLVEGLRHGQPSYHRASLALLFAGLASFNAMYCTQALMPELSTDLHASPAQSALTVSATTGILALAILPASILSERLGRGRVIVFSALAATIVGQLLAFAPSLGWLVAGRGLQGLLLSGVPATAMAWLAQEIHPKDLPRAMGLYVAGNSVGGLIGRLLPSGVLQFAGWRTALNVDMALALTFSIVLAVILPKERRFRPKVLHLRSEIATMVRQWRDPRLAGLFGVGFIFMGVFVSLYNFLGYRLTGRFGMPPSLAGLVFLLYLFGTLASARGGRMAAQRGRGVAILVGTVLCVVGLPVAASGSLWMMLPGVAAFTYGFFTVHAVASGWVGALAPTSRGEASGMYLTCYYLGSSILGYLSGHVFHAAGWTALMMWLLGLVLVGCALAGIVTRSARRLARA</sequence>
<evidence type="ECO:0000256" key="8">
    <source>
        <dbReference type="SAM" id="MobiDB-lite"/>
    </source>
</evidence>
<protein>
    <submittedName>
        <fullName evidence="11">MFS transporter</fullName>
    </submittedName>
</protein>
<dbReference type="GO" id="GO:0005886">
    <property type="term" value="C:plasma membrane"/>
    <property type="evidence" value="ECO:0007669"/>
    <property type="project" value="UniProtKB-SubCell"/>
</dbReference>
<feature type="transmembrane region" description="Helical" evidence="9">
    <location>
        <begin position="101"/>
        <end position="121"/>
    </location>
</feature>
<evidence type="ECO:0000256" key="9">
    <source>
        <dbReference type="SAM" id="Phobius"/>
    </source>
</evidence>
<feature type="transmembrane region" description="Helical" evidence="9">
    <location>
        <begin position="303"/>
        <end position="321"/>
    </location>
</feature>
<keyword evidence="7 9" id="KW-0472">Membrane</keyword>
<evidence type="ECO:0000256" key="6">
    <source>
        <dbReference type="ARBA" id="ARBA00022989"/>
    </source>
</evidence>
<feature type="domain" description="Major facilitator superfamily (MFS) profile" evidence="10">
    <location>
        <begin position="63"/>
        <end position="445"/>
    </location>
</feature>
<dbReference type="EMBL" id="CP025570">
    <property type="protein sequence ID" value="AZZ40206.1"/>
    <property type="molecule type" value="Genomic_DNA"/>
</dbReference>
<evidence type="ECO:0000256" key="7">
    <source>
        <dbReference type="ARBA" id="ARBA00023136"/>
    </source>
</evidence>
<keyword evidence="4" id="KW-1003">Cell membrane</keyword>
<evidence type="ECO:0000313" key="12">
    <source>
        <dbReference type="Proteomes" id="UP000285875"/>
    </source>
</evidence>
<evidence type="ECO:0000259" key="10">
    <source>
        <dbReference type="PROSITE" id="PS50850"/>
    </source>
</evidence>
<dbReference type="InterPro" id="IPR036259">
    <property type="entry name" value="MFS_trans_sf"/>
</dbReference>
<dbReference type="KEGG" id="aji:C0Z10_11085"/>
<evidence type="ECO:0000256" key="5">
    <source>
        <dbReference type="ARBA" id="ARBA00022692"/>
    </source>
</evidence>
<evidence type="ECO:0000256" key="3">
    <source>
        <dbReference type="ARBA" id="ARBA00022448"/>
    </source>
</evidence>
<feature type="transmembrane region" description="Helical" evidence="9">
    <location>
        <begin position="270"/>
        <end position="291"/>
    </location>
</feature>
<dbReference type="GO" id="GO:0022857">
    <property type="term" value="F:transmembrane transporter activity"/>
    <property type="evidence" value="ECO:0007669"/>
    <property type="project" value="InterPro"/>
</dbReference>
<evidence type="ECO:0000256" key="2">
    <source>
        <dbReference type="ARBA" id="ARBA00008335"/>
    </source>
</evidence>
<dbReference type="InterPro" id="IPR011701">
    <property type="entry name" value="MFS"/>
</dbReference>
<dbReference type="CDD" id="cd17324">
    <property type="entry name" value="MFS_NepI_like"/>
    <property type="match status" value="1"/>
</dbReference>
<feature type="transmembrane region" description="Helical" evidence="9">
    <location>
        <begin position="67"/>
        <end position="89"/>
    </location>
</feature>
<comment type="similarity">
    <text evidence="2">Belongs to the major facilitator superfamily.</text>
</comment>
<feature type="compositionally biased region" description="Basic and acidic residues" evidence="8">
    <location>
        <begin position="22"/>
        <end position="35"/>
    </location>
</feature>
<dbReference type="Pfam" id="PF07690">
    <property type="entry name" value="MFS_1"/>
    <property type="match status" value="1"/>
</dbReference>
<dbReference type="Gene3D" id="1.20.1250.20">
    <property type="entry name" value="MFS general substrate transporter like domains"/>
    <property type="match status" value="1"/>
</dbReference>
<feature type="transmembrane region" description="Helical" evidence="9">
    <location>
        <begin position="133"/>
        <end position="157"/>
    </location>
</feature>
<feature type="region of interest" description="Disordered" evidence="8">
    <location>
        <begin position="1"/>
        <end position="58"/>
    </location>
</feature>
<feature type="transmembrane region" description="Helical" evidence="9">
    <location>
        <begin position="422"/>
        <end position="441"/>
    </location>
</feature>
<dbReference type="PANTHER" id="PTHR43271">
    <property type="entry name" value="BLL2771 PROTEIN"/>
    <property type="match status" value="1"/>
</dbReference>
<evidence type="ECO:0000256" key="1">
    <source>
        <dbReference type="ARBA" id="ARBA00004651"/>
    </source>
</evidence>
<keyword evidence="3" id="KW-0813">Transport</keyword>
<name>A0A3T0S1D0_9ACTN</name>
<dbReference type="InterPro" id="IPR020846">
    <property type="entry name" value="MFS_dom"/>
</dbReference>
<comment type="subcellular location">
    <subcellularLocation>
        <location evidence="1">Cell membrane</location>
        <topology evidence="1">Multi-pass membrane protein</topology>
    </subcellularLocation>
</comment>
<dbReference type="RefSeq" id="WP_097799423.1">
    <property type="nucleotide sequence ID" value="NZ_CP025570.1"/>
</dbReference>
<proteinExistence type="inferred from homology"/>
<feature type="transmembrane region" description="Helical" evidence="9">
    <location>
        <begin position="333"/>
        <end position="358"/>
    </location>
</feature>
<gene>
    <name evidence="11" type="ORF">C0Z10_11085</name>
</gene>
<dbReference type="PROSITE" id="PS50850">
    <property type="entry name" value="MFS"/>
    <property type="match status" value="1"/>
</dbReference>
<reference evidence="12" key="1">
    <citation type="submission" date="2017-12" db="EMBL/GenBank/DDBJ databases">
        <title>Whole genome sequencing of Acidipropionibacterium jensenii strains JS279 and JS280.</title>
        <authorList>
            <person name="Deptula P."/>
            <person name="Laine P."/>
            <person name="Smolander O.-P."/>
            <person name="Paulin L."/>
            <person name="Auvinen P."/>
            <person name="Varmanen P."/>
        </authorList>
    </citation>
    <scope>NUCLEOTIDE SEQUENCE [LARGE SCALE GENOMIC DNA]</scope>
    <source>
        <strain evidence="12">JS280</strain>
    </source>
</reference>
<evidence type="ECO:0000256" key="4">
    <source>
        <dbReference type="ARBA" id="ARBA00022475"/>
    </source>
</evidence>
<organism evidence="11 12">
    <name type="scientific">Acidipropionibacterium jensenii</name>
    <dbReference type="NCBI Taxonomy" id="1749"/>
    <lineage>
        <taxon>Bacteria</taxon>
        <taxon>Bacillati</taxon>
        <taxon>Actinomycetota</taxon>
        <taxon>Actinomycetes</taxon>
        <taxon>Propionibacteriales</taxon>
        <taxon>Propionibacteriaceae</taxon>
        <taxon>Acidipropionibacterium</taxon>
    </lineage>
</organism>
<evidence type="ECO:0000313" key="11">
    <source>
        <dbReference type="EMBL" id="AZZ40206.1"/>
    </source>
</evidence>
<dbReference type="Proteomes" id="UP000285875">
    <property type="component" value="Chromosome"/>
</dbReference>
<feature type="transmembrane region" description="Helical" evidence="9">
    <location>
        <begin position="396"/>
        <end position="416"/>
    </location>
</feature>
<feature type="transmembrane region" description="Helical" evidence="9">
    <location>
        <begin position="364"/>
        <end position="384"/>
    </location>
</feature>
<dbReference type="SUPFAM" id="SSF103473">
    <property type="entry name" value="MFS general substrate transporter"/>
    <property type="match status" value="1"/>
</dbReference>
<keyword evidence="5 9" id="KW-0812">Transmembrane</keyword>
<dbReference type="AlphaFoldDB" id="A0A3T0S1D0"/>
<feature type="transmembrane region" description="Helical" evidence="9">
    <location>
        <begin position="221"/>
        <end position="241"/>
    </location>
</feature>
<keyword evidence="6 9" id="KW-1133">Transmembrane helix</keyword>
<accession>A0A3T0S1D0</accession>
<dbReference type="PANTHER" id="PTHR43271:SF1">
    <property type="entry name" value="INNER MEMBRANE TRANSPORT PROTEIN YNFM"/>
    <property type="match status" value="1"/>
</dbReference>